<reference evidence="4" key="1">
    <citation type="journal article" date="2019" name="Int. J. Syst. Evol. Microbiol.">
        <title>The Global Catalogue of Microorganisms (GCM) 10K type strain sequencing project: providing services to taxonomists for standard genome sequencing and annotation.</title>
        <authorList>
            <consortium name="The Broad Institute Genomics Platform"/>
            <consortium name="The Broad Institute Genome Sequencing Center for Infectious Disease"/>
            <person name="Wu L."/>
            <person name="Ma J."/>
        </authorList>
    </citation>
    <scope>NUCLEOTIDE SEQUENCE [LARGE SCALE GENOMIC DNA]</scope>
    <source>
        <strain evidence="4">JCM 16082</strain>
    </source>
</reference>
<gene>
    <name evidence="2 3" type="primary">rbfA</name>
    <name evidence="3" type="ORF">GCM10009117_18540</name>
</gene>
<dbReference type="PANTHER" id="PTHR33515">
    <property type="entry name" value="RIBOSOME-BINDING FACTOR A, CHLOROPLASTIC-RELATED"/>
    <property type="match status" value="1"/>
</dbReference>
<organism evidence="3 4">
    <name type="scientific">Gangjinia marincola</name>
    <dbReference type="NCBI Taxonomy" id="578463"/>
    <lineage>
        <taxon>Bacteria</taxon>
        <taxon>Pseudomonadati</taxon>
        <taxon>Bacteroidota</taxon>
        <taxon>Flavobacteriia</taxon>
        <taxon>Flavobacteriales</taxon>
        <taxon>Flavobacteriaceae</taxon>
        <taxon>Gangjinia</taxon>
    </lineage>
</organism>
<comment type="similarity">
    <text evidence="2">Belongs to the RbfA family.</text>
</comment>
<evidence type="ECO:0000313" key="4">
    <source>
        <dbReference type="Proteomes" id="UP001500507"/>
    </source>
</evidence>
<dbReference type="RefSeq" id="WP_343766496.1">
    <property type="nucleotide sequence ID" value="NZ_BAAAFG010000015.1"/>
</dbReference>
<dbReference type="Pfam" id="PF02033">
    <property type="entry name" value="RBFA"/>
    <property type="match status" value="1"/>
</dbReference>
<dbReference type="Gene3D" id="3.30.300.20">
    <property type="match status" value="1"/>
</dbReference>
<sequence length="132" mass="14869">METNRQKKIAGIIQKDLAEVIQQALKESGHHNIIVSVTKVSVTPDLSNAKCFLSIFPTQNTAILISEINTASSSIKHQIAQRTRNQLRRMPELRFYVDDSLDYIEGIDNALKGDDNPIEDRDLLPKRKQAGK</sequence>
<dbReference type="NCBIfam" id="TIGR00082">
    <property type="entry name" value="rbfA"/>
    <property type="match status" value="1"/>
</dbReference>
<dbReference type="SUPFAM" id="SSF89919">
    <property type="entry name" value="Ribosome-binding factor A, RbfA"/>
    <property type="match status" value="1"/>
</dbReference>
<keyword evidence="4" id="KW-1185">Reference proteome</keyword>
<keyword evidence="1 2" id="KW-0690">Ribosome biogenesis</keyword>
<keyword evidence="2" id="KW-0963">Cytoplasm</keyword>
<comment type="function">
    <text evidence="2">One of several proteins that assist in the late maturation steps of the functional core of the 30S ribosomal subunit. Associates with free 30S ribosomal subunits (but not with 30S subunits that are part of 70S ribosomes or polysomes). Required for efficient processing of 16S rRNA. May interact with the 5'-terminal helix region of 16S rRNA.</text>
</comment>
<proteinExistence type="inferred from homology"/>
<evidence type="ECO:0000256" key="1">
    <source>
        <dbReference type="ARBA" id="ARBA00022517"/>
    </source>
</evidence>
<dbReference type="HAMAP" id="MF_00003">
    <property type="entry name" value="RbfA"/>
    <property type="match status" value="1"/>
</dbReference>
<dbReference type="EMBL" id="BAAAFG010000015">
    <property type="protein sequence ID" value="GAA0872707.1"/>
    <property type="molecule type" value="Genomic_DNA"/>
</dbReference>
<comment type="caution">
    <text evidence="3">The sequence shown here is derived from an EMBL/GenBank/DDBJ whole genome shotgun (WGS) entry which is preliminary data.</text>
</comment>
<dbReference type="InterPro" id="IPR015946">
    <property type="entry name" value="KH_dom-like_a/b"/>
</dbReference>
<comment type="subcellular location">
    <subcellularLocation>
        <location evidence="2">Cytoplasm</location>
    </subcellularLocation>
</comment>
<evidence type="ECO:0000256" key="2">
    <source>
        <dbReference type="HAMAP-Rule" id="MF_00003"/>
    </source>
</evidence>
<accession>A0ABP3XWC4</accession>
<dbReference type="InterPro" id="IPR023799">
    <property type="entry name" value="RbfA_dom_sf"/>
</dbReference>
<dbReference type="Proteomes" id="UP001500507">
    <property type="component" value="Unassembled WGS sequence"/>
</dbReference>
<protein>
    <recommendedName>
        <fullName evidence="2">Ribosome-binding factor A</fullName>
    </recommendedName>
</protein>
<name>A0ABP3XWC4_9FLAO</name>
<dbReference type="InterPro" id="IPR000238">
    <property type="entry name" value="RbfA"/>
</dbReference>
<dbReference type="PANTHER" id="PTHR33515:SF1">
    <property type="entry name" value="RIBOSOME-BINDING FACTOR A, CHLOROPLASTIC-RELATED"/>
    <property type="match status" value="1"/>
</dbReference>
<evidence type="ECO:0000313" key="3">
    <source>
        <dbReference type="EMBL" id="GAA0872707.1"/>
    </source>
</evidence>
<comment type="subunit">
    <text evidence="2">Monomer. Binds 30S ribosomal subunits, but not 50S ribosomal subunits or 70S ribosomes.</text>
</comment>